<keyword evidence="2" id="KW-1185">Reference proteome</keyword>
<dbReference type="NCBIfam" id="NF045672">
    <property type="entry name" value="MCP_gp7_epsi_15"/>
    <property type="match status" value="1"/>
</dbReference>
<dbReference type="Pfam" id="PF20911">
    <property type="entry name" value="GP7"/>
    <property type="match status" value="1"/>
</dbReference>
<dbReference type="InterPro" id="IPR048813">
    <property type="entry name" value="GP7-like"/>
</dbReference>
<comment type="caution">
    <text evidence="1">The sequence shown here is derived from an EMBL/GenBank/DDBJ whole genome shotgun (WGS) entry which is preliminary data.</text>
</comment>
<evidence type="ECO:0008006" key="3">
    <source>
        <dbReference type="Google" id="ProtNLM"/>
    </source>
</evidence>
<name>A0ABT6GHN6_9PROT</name>
<accession>A0ABT6GHN6</accession>
<reference evidence="1 2" key="1">
    <citation type="submission" date="2023-03" db="EMBL/GenBank/DDBJ databases">
        <title>Strain FZY0004 represents a novel species in the genus Thalassospira isolated from seawater.</title>
        <authorList>
            <person name="Fu Z.-Y."/>
        </authorList>
    </citation>
    <scope>NUCLEOTIDE SEQUENCE [LARGE SCALE GENOMIC DNA]</scope>
    <source>
        <strain evidence="1 2">FZY0004</strain>
    </source>
</reference>
<dbReference type="Proteomes" id="UP001529180">
    <property type="component" value="Unassembled WGS sequence"/>
</dbReference>
<organism evidence="1 2">
    <name type="scientific">Thalassospira aquimaris</name>
    <dbReference type="NCBI Taxonomy" id="3037796"/>
    <lineage>
        <taxon>Bacteria</taxon>
        <taxon>Pseudomonadati</taxon>
        <taxon>Pseudomonadota</taxon>
        <taxon>Alphaproteobacteria</taxon>
        <taxon>Rhodospirillales</taxon>
        <taxon>Thalassospiraceae</taxon>
        <taxon>Thalassospira</taxon>
    </lineage>
</organism>
<proteinExistence type="predicted"/>
<protein>
    <recommendedName>
        <fullName evidence="3">Phage capsid protein</fullName>
    </recommendedName>
</protein>
<sequence>MATIGSDLPTLLDLMKTRDPKGRTLKIIEQKAKWNDILMDAIYVECNNGTKHITSMSTGIPEPAFRKYNKGVQPSHGGQVQVEDTTAMMEDYGEVDAALARKHADEGAYRTQQAKRKLLGFNQKTSRYCFYGNTATEPEGFLGLAPRFDDLSAPSGANVVDAQGTGSENTSIWFVTWGEETCHLIYPENTVIGFQNKDLGEQTKEFSDGSMMQVLRDHFRQDIGLSVPDWRGVSRVANIDVGDLTKDAQSGADLIDYMIDAYYRLQNPEQASGKVAIYCNRTIQTFLHKQAMNGKNVNLTIENFEGKPVTKFLGYPIRRDDSLINAEGRVT</sequence>
<dbReference type="RefSeq" id="WP_278007040.1">
    <property type="nucleotide sequence ID" value="NZ_JARSBO010000014.1"/>
</dbReference>
<evidence type="ECO:0000313" key="1">
    <source>
        <dbReference type="EMBL" id="MDG4721591.1"/>
    </source>
</evidence>
<gene>
    <name evidence="1" type="ORF">P7680_21485</name>
</gene>
<evidence type="ECO:0000313" key="2">
    <source>
        <dbReference type="Proteomes" id="UP001529180"/>
    </source>
</evidence>
<dbReference type="EMBL" id="JARSBO010000014">
    <property type="protein sequence ID" value="MDG4721591.1"/>
    <property type="molecule type" value="Genomic_DNA"/>
</dbReference>